<keyword evidence="2" id="KW-0285">Flavoprotein</keyword>
<dbReference type="STRING" id="930991.A0A0D0CUA8"/>
<dbReference type="GO" id="GO:0071949">
    <property type="term" value="F:FAD binding"/>
    <property type="evidence" value="ECO:0007669"/>
    <property type="project" value="InterPro"/>
</dbReference>
<gene>
    <name evidence="7" type="ORF">PAXRUDRAFT_834314</name>
</gene>
<organism evidence="7 8">
    <name type="scientific">Paxillus rubicundulus Ve08.2h10</name>
    <dbReference type="NCBI Taxonomy" id="930991"/>
    <lineage>
        <taxon>Eukaryota</taxon>
        <taxon>Fungi</taxon>
        <taxon>Dikarya</taxon>
        <taxon>Basidiomycota</taxon>
        <taxon>Agaricomycotina</taxon>
        <taxon>Agaricomycetes</taxon>
        <taxon>Agaricomycetidae</taxon>
        <taxon>Boletales</taxon>
        <taxon>Paxilineae</taxon>
        <taxon>Paxillaceae</taxon>
        <taxon>Paxillus</taxon>
    </lineage>
</organism>
<dbReference type="SUPFAM" id="SSF51905">
    <property type="entry name" value="FAD/NAD(P)-binding domain"/>
    <property type="match status" value="1"/>
</dbReference>
<evidence type="ECO:0000256" key="3">
    <source>
        <dbReference type="ARBA" id="ARBA00022827"/>
    </source>
</evidence>
<evidence type="ECO:0000256" key="1">
    <source>
        <dbReference type="ARBA" id="ARBA00007992"/>
    </source>
</evidence>
<dbReference type="AlphaFoldDB" id="A0A0D0CUA8"/>
<reference evidence="7 8" key="1">
    <citation type="submission" date="2014-04" db="EMBL/GenBank/DDBJ databases">
        <authorList>
            <consortium name="DOE Joint Genome Institute"/>
            <person name="Kuo A."/>
            <person name="Kohler A."/>
            <person name="Jargeat P."/>
            <person name="Nagy L.G."/>
            <person name="Floudas D."/>
            <person name="Copeland A."/>
            <person name="Barry K.W."/>
            <person name="Cichocki N."/>
            <person name="Veneault-Fourrey C."/>
            <person name="LaButti K."/>
            <person name="Lindquist E.A."/>
            <person name="Lipzen A."/>
            <person name="Lundell T."/>
            <person name="Morin E."/>
            <person name="Murat C."/>
            <person name="Sun H."/>
            <person name="Tunlid A."/>
            <person name="Henrissat B."/>
            <person name="Grigoriev I.V."/>
            <person name="Hibbett D.S."/>
            <person name="Martin F."/>
            <person name="Nordberg H.P."/>
            <person name="Cantor M.N."/>
            <person name="Hua S.X."/>
        </authorList>
    </citation>
    <scope>NUCLEOTIDE SEQUENCE [LARGE SCALE GENOMIC DNA]</scope>
    <source>
        <strain evidence="7 8">Ve08.2h10</strain>
    </source>
</reference>
<comment type="similarity">
    <text evidence="1">Belongs to the paxM FAD-dependent monooxygenase family.</text>
</comment>
<sequence>MPSGKFDIIIAGGGISGAAIALFLSHLNTNVTILESRPSRTTSAEGGILMLAPNGMHVLNGLDLAHKLLQRDSGIQVPCLTINDPAGGLIGKVPQGSVERYGFASTMVMRWDIHEVLLDEVERSCLNVRWNAQVNATEESDDGVIVYWTEHGLPKYKKVDLLIGADGIWSAARPSVFKCLGLSAPEPTYSGLVSMGTILDVDCIPGFYGFLSPERPCVMIHGRKGFIGMALFDKQGKKVGWWTTHEAADRFREEWRIPKEQAFREMRERYSDLAFPVPQLIAAAEASGDQPFIWPVFEVEKLGHWHSKRTVLVGDAAHAMPPHSGQGTSQSLEDAGYLAYLLRQYLEKSSSTKGFDVENLTSTLATYQASRQPRVDAIIEEANRQGSQKKKHGAVGWFMKKWMMKIVFLFMQESWSDGWFGYRVPGIEEWAALRASTSTRG</sequence>
<evidence type="ECO:0000256" key="2">
    <source>
        <dbReference type="ARBA" id="ARBA00022630"/>
    </source>
</evidence>
<dbReference type="Gene3D" id="3.50.50.60">
    <property type="entry name" value="FAD/NAD(P)-binding domain"/>
    <property type="match status" value="1"/>
</dbReference>
<evidence type="ECO:0000256" key="4">
    <source>
        <dbReference type="ARBA" id="ARBA00023002"/>
    </source>
</evidence>
<dbReference type="PRINTS" id="PR00420">
    <property type="entry name" value="RNGMNOXGNASE"/>
</dbReference>
<dbReference type="InParanoid" id="A0A0D0CUA8"/>
<accession>A0A0D0CUA8</accession>
<dbReference type="GO" id="GO:0004497">
    <property type="term" value="F:monooxygenase activity"/>
    <property type="evidence" value="ECO:0007669"/>
    <property type="project" value="UniProtKB-KW"/>
</dbReference>
<feature type="domain" description="FAD-binding" evidence="6">
    <location>
        <begin position="6"/>
        <end position="381"/>
    </location>
</feature>
<evidence type="ECO:0000259" key="6">
    <source>
        <dbReference type="Pfam" id="PF01494"/>
    </source>
</evidence>
<evidence type="ECO:0000313" key="8">
    <source>
        <dbReference type="Proteomes" id="UP000054538"/>
    </source>
</evidence>
<dbReference type="Pfam" id="PF01494">
    <property type="entry name" value="FAD_binding_3"/>
    <property type="match status" value="1"/>
</dbReference>
<dbReference type="Proteomes" id="UP000054538">
    <property type="component" value="Unassembled WGS sequence"/>
</dbReference>
<dbReference type="PANTHER" id="PTHR13789">
    <property type="entry name" value="MONOOXYGENASE"/>
    <property type="match status" value="1"/>
</dbReference>
<keyword evidence="5" id="KW-0503">Monooxygenase</keyword>
<evidence type="ECO:0000256" key="5">
    <source>
        <dbReference type="ARBA" id="ARBA00023033"/>
    </source>
</evidence>
<reference evidence="8" key="2">
    <citation type="submission" date="2015-01" db="EMBL/GenBank/DDBJ databases">
        <title>Evolutionary Origins and Diversification of the Mycorrhizal Mutualists.</title>
        <authorList>
            <consortium name="DOE Joint Genome Institute"/>
            <consortium name="Mycorrhizal Genomics Consortium"/>
            <person name="Kohler A."/>
            <person name="Kuo A."/>
            <person name="Nagy L.G."/>
            <person name="Floudas D."/>
            <person name="Copeland A."/>
            <person name="Barry K.W."/>
            <person name="Cichocki N."/>
            <person name="Veneault-Fourrey C."/>
            <person name="LaButti K."/>
            <person name="Lindquist E.A."/>
            <person name="Lipzen A."/>
            <person name="Lundell T."/>
            <person name="Morin E."/>
            <person name="Murat C."/>
            <person name="Riley R."/>
            <person name="Ohm R."/>
            <person name="Sun H."/>
            <person name="Tunlid A."/>
            <person name="Henrissat B."/>
            <person name="Grigoriev I.V."/>
            <person name="Hibbett D.S."/>
            <person name="Martin F."/>
        </authorList>
    </citation>
    <scope>NUCLEOTIDE SEQUENCE [LARGE SCALE GENOMIC DNA]</scope>
    <source>
        <strain evidence="8">Ve08.2h10</strain>
    </source>
</reference>
<proteinExistence type="inferred from homology"/>
<dbReference type="OrthoDB" id="47494at2759"/>
<dbReference type="InterPro" id="IPR050493">
    <property type="entry name" value="FAD-dep_Monooxygenase_BioMet"/>
</dbReference>
<dbReference type="InterPro" id="IPR002938">
    <property type="entry name" value="FAD-bd"/>
</dbReference>
<dbReference type="EMBL" id="KN826404">
    <property type="protein sequence ID" value="KIK79008.1"/>
    <property type="molecule type" value="Genomic_DNA"/>
</dbReference>
<name>A0A0D0CUA8_9AGAM</name>
<dbReference type="HOGENOM" id="CLU_009665_19_5_1"/>
<protein>
    <recommendedName>
        <fullName evidence="6">FAD-binding domain-containing protein</fullName>
    </recommendedName>
</protein>
<evidence type="ECO:0000313" key="7">
    <source>
        <dbReference type="EMBL" id="KIK79008.1"/>
    </source>
</evidence>
<keyword evidence="3" id="KW-0274">FAD</keyword>
<dbReference type="PANTHER" id="PTHR13789:SF309">
    <property type="entry name" value="PUTATIVE (AFU_ORTHOLOGUE AFUA_6G14510)-RELATED"/>
    <property type="match status" value="1"/>
</dbReference>
<keyword evidence="4" id="KW-0560">Oxidoreductase</keyword>
<keyword evidence="8" id="KW-1185">Reference proteome</keyword>
<dbReference type="InterPro" id="IPR036188">
    <property type="entry name" value="FAD/NAD-bd_sf"/>
</dbReference>